<proteinExistence type="predicted"/>
<sequence length="52" mass="5631">MHITHNRRSHPGGEAVRDDWWRCGRAVVTVRGPSPVGTRHTAAPVPAPPGRA</sequence>
<keyword evidence="3" id="KW-1185">Reference proteome</keyword>
<name>A0ABP9CJJ8_9ACTN</name>
<organism evidence="2 3">
    <name type="scientific">Tomitella cavernea</name>
    <dbReference type="NCBI Taxonomy" id="1387982"/>
    <lineage>
        <taxon>Bacteria</taxon>
        <taxon>Bacillati</taxon>
        <taxon>Actinomycetota</taxon>
        <taxon>Actinomycetes</taxon>
        <taxon>Mycobacteriales</taxon>
        <taxon>Tomitella</taxon>
    </lineage>
</organism>
<protein>
    <submittedName>
        <fullName evidence="2">Uncharacterized protein</fullName>
    </submittedName>
</protein>
<evidence type="ECO:0000313" key="3">
    <source>
        <dbReference type="Proteomes" id="UP001500839"/>
    </source>
</evidence>
<comment type="caution">
    <text evidence="2">The sequence shown here is derived from an EMBL/GenBank/DDBJ whole genome shotgun (WGS) entry which is preliminary data.</text>
</comment>
<dbReference type="Proteomes" id="UP001500839">
    <property type="component" value="Unassembled WGS sequence"/>
</dbReference>
<feature type="region of interest" description="Disordered" evidence="1">
    <location>
        <begin position="32"/>
        <end position="52"/>
    </location>
</feature>
<reference evidence="3" key="1">
    <citation type="journal article" date="2019" name="Int. J. Syst. Evol. Microbiol.">
        <title>The Global Catalogue of Microorganisms (GCM) 10K type strain sequencing project: providing services to taxonomists for standard genome sequencing and annotation.</title>
        <authorList>
            <consortium name="The Broad Institute Genomics Platform"/>
            <consortium name="The Broad Institute Genome Sequencing Center for Infectious Disease"/>
            <person name="Wu L."/>
            <person name="Ma J."/>
        </authorList>
    </citation>
    <scope>NUCLEOTIDE SEQUENCE [LARGE SCALE GENOMIC DNA]</scope>
    <source>
        <strain evidence="3">JCM 18542</strain>
    </source>
</reference>
<accession>A0ABP9CJJ8</accession>
<dbReference type="EMBL" id="BAABKQ010000001">
    <property type="protein sequence ID" value="GAA4812589.1"/>
    <property type="molecule type" value="Genomic_DNA"/>
</dbReference>
<evidence type="ECO:0000256" key="1">
    <source>
        <dbReference type="SAM" id="MobiDB-lite"/>
    </source>
</evidence>
<gene>
    <name evidence="2" type="ORF">GCM10023353_16760</name>
</gene>
<evidence type="ECO:0000313" key="2">
    <source>
        <dbReference type="EMBL" id="GAA4812589.1"/>
    </source>
</evidence>